<dbReference type="EMBL" id="JACAZI010000013">
    <property type="protein sequence ID" value="KAF7345997.1"/>
    <property type="molecule type" value="Genomic_DNA"/>
</dbReference>
<dbReference type="AlphaFoldDB" id="A0A8H6XT76"/>
<dbReference type="Proteomes" id="UP000620124">
    <property type="component" value="Unassembled WGS sequence"/>
</dbReference>
<accession>A0A8H6XT76</accession>
<sequence>MPDEAFEIYKATRPTAIDYSNTPIVMPLRDQDQHLLLKREGWGDHISSYTPADLIESTRISTPEDALHPLKDVVEGYIERIQPEIVRHAAFGMQKLIVDVGLSDNMARFNTITSDSCRKYGRFLWRLIFNLLRQLRKEGGAYKYPITDEQAAALKALIRSMRQFWDVFKEFPISQ</sequence>
<proteinExistence type="predicted"/>
<organism evidence="1 2">
    <name type="scientific">Mycena venus</name>
    <dbReference type="NCBI Taxonomy" id="2733690"/>
    <lineage>
        <taxon>Eukaryota</taxon>
        <taxon>Fungi</taxon>
        <taxon>Dikarya</taxon>
        <taxon>Basidiomycota</taxon>
        <taxon>Agaricomycotina</taxon>
        <taxon>Agaricomycetes</taxon>
        <taxon>Agaricomycetidae</taxon>
        <taxon>Agaricales</taxon>
        <taxon>Marasmiineae</taxon>
        <taxon>Mycenaceae</taxon>
        <taxon>Mycena</taxon>
    </lineage>
</organism>
<comment type="caution">
    <text evidence="1">The sequence shown here is derived from an EMBL/GenBank/DDBJ whole genome shotgun (WGS) entry which is preliminary data.</text>
</comment>
<gene>
    <name evidence="1" type="ORF">MVEN_01622300</name>
</gene>
<protein>
    <submittedName>
        <fullName evidence="1">Uncharacterized protein</fullName>
    </submittedName>
</protein>
<dbReference type="OrthoDB" id="3060906at2759"/>
<evidence type="ECO:0000313" key="2">
    <source>
        <dbReference type="Proteomes" id="UP000620124"/>
    </source>
</evidence>
<evidence type="ECO:0000313" key="1">
    <source>
        <dbReference type="EMBL" id="KAF7345997.1"/>
    </source>
</evidence>
<reference evidence="1" key="1">
    <citation type="submission" date="2020-05" db="EMBL/GenBank/DDBJ databases">
        <title>Mycena genomes resolve the evolution of fungal bioluminescence.</title>
        <authorList>
            <person name="Tsai I.J."/>
        </authorList>
    </citation>
    <scope>NUCLEOTIDE SEQUENCE</scope>
    <source>
        <strain evidence="1">CCC161011</strain>
    </source>
</reference>
<keyword evidence="2" id="KW-1185">Reference proteome</keyword>
<name>A0A8H6XT76_9AGAR</name>